<evidence type="ECO:0000256" key="5">
    <source>
        <dbReference type="SAM" id="Phobius"/>
    </source>
</evidence>
<keyword evidence="2 5" id="KW-0812">Transmembrane</keyword>
<feature type="transmembrane region" description="Helical" evidence="5">
    <location>
        <begin position="237"/>
        <end position="262"/>
    </location>
</feature>
<feature type="transmembrane region" description="Helical" evidence="5">
    <location>
        <begin position="194"/>
        <end position="216"/>
    </location>
</feature>
<feature type="transmembrane region" description="Helical" evidence="5">
    <location>
        <begin position="22"/>
        <end position="43"/>
    </location>
</feature>
<dbReference type="GO" id="GO:0015086">
    <property type="term" value="F:cadmium ion transmembrane transporter activity"/>
    <property type="evidence" value="ECO:0007669"/>
    <property type="project" value="TreeGrafter"/>
</dbReference>
<feature type="transmembrane region" description="Helical" evidence="5">
    <location>
        <begin position="335"/>
        <end position="354"/>
    </location>
</feature>
<feature type="transmembrane region" description="Helical" evidence="5">
    <location>
        <begin position="49"/>
        <end position="67"/>
    </location>
</feature>
<proteinExistence type="predicted"/>
<feature type="transmembrane region" description="Helical" evidence="5">
    <location>
        <begin position="360"/>
        <end position="383"/>
    </location>
</feature>
<evidence type="ECO:0000256" key="2">
    <source>
        <dbReference type="ARBA" id="ARBA00022692"/>
    </source>
</evidence>
<feature type="transmembrane region" description="Helical" evidence="5">
    <location>
        <begin position="158"/>
        <end position="179"/>
    </location>
</feature>
<dbReference type="PANTHER" id="PTHR11706:SF3">
    <property type="entry name" value="METAL ION TRANSPORT PROTEIN"/>
    <property type="match status" value="1"/>
</dbReference>
<dbReference type="PANTHER" id="PTHR11706">
    <property type="entry name" value="SOLUTE CARRIER PROTEIN FAMILY 11 MEMBER"/>
    <property type="match status" value="1"/>
</dbReference>
<dbReference type="AlphaFoldDB" id="A0A6A8AF54"/>
<dbReference type="Proteomes" id="UP000435138">
    <property type="component" value="Unassembled WGS sequence"/>
</dbReference>
<feature type="transmembrane region" description="Helical" evidence="5">
    <location>
        <begin position="97"/>
        <end position="123"/>
    </location>
</feature>
<dbReference type="Pfam" id="PF01566">
    <property type="entry name" value="Nramp"/>
    <property type="match status" value="1"/>
</dbReference>
<comment type="subcellular location">
    <subcellularLocation>
        <location evidence="1">Membrane</location>
        <topology evidence="1">Multi-pass membrane protein</topology>
    </subcellularLocation>
</comment>
<dbReference type="GO" id="GO:0005886">
    <property type="term" value="C:plasma membrane"/>
    <property type="evidence" value="ECO:0007669"/>
    <property type="project" value="TreeGrafter"/>
</dbReference>
<evidence type="ECO:0000313" key="6">
    <source>
        <dbReference type="EMBL" id="MQY48390.1"/>
    </source>
</evidence>
<sequence length="422" mass="45674">MQVDERGFPDAGDPPKTGRWKLIGPGIVAAATGVGAGDLVATLIAGSRFGYALLWAAVIGCIVKIALAEGSARYHLATGSTILEGWKSLGKWTSWYFGIYIMIWGFVYGATAMSATALPLAALFPFLPLWAWAMISGLVCAAFVAMNKYQMFETAMKLLIGFMFVVVVGVAIMVVPNIGEALTGLVPSLPEGSIIYTLGLIGGVGGTITMASYGYWVNAKGWRTPAWMGIMRLDNRVAYIVTGIFVIAMLIIGAELLYTAQITLSSGDRGLLDLDEVLRERFGPFVSVMFLLGFFATSVSSILGVWHGVSLLFADFVRNARGETGARQDLEKSPAFRFYLFWLTIPPMALLWFGRPFLLVVIYGALGAFFMPFLALTLIWLLNSSRVPKEWRSGWLSNGLLGIAALLFIVLCVNEVIGLIAG</sequence>
<reference evidence="6 7" key="1">
    <citation type="submission" date="2019-11" db="EMBL/GenBank/DDBJ databases">
        <title>Genome analysis of Rhizobacterium cereale a novel genus and species isolated from maize roots in North Spain.</title>
        <authorList>
            <person name="Menendez E."/>
            <person name="Flores-Felix J.D."/>
            <person name="Ramirez-Bahena M.-H."/>
            <person name="Igual J.M."/>
            <person name="Garcia-Fraile P."/>
            <person name="Peix A."/>
            <person name="Velazquez E."/>
        </authorList>
    </citation>
    <scope>NUCLEOTIDE SEQUENCE [LARGE SCALE GENOMIC DNA]</scope>
    <source>
        <strain evidence="6 7">RZME27</strain>
    </source>
</reference>
<feature type="transmembrane region" description="Helical" evidence="5">
    <location>
        <begin position="282"/>
        <end position="314"/>
    </location>
</feature>
<dbReference type="GO" id="GO:0034755">
    <property type="term" value="P:iron ion transmembrane transport"/>
    <property type="evidence" value="ECO:0007669"/>
    <property type="project" value="TreeGrafter"/>
</dbReference>
<gene>
    <name evidence="6" type="ORF">GAO09_20365</name>
</gene>
<dbReference type="NCBIfam" id="NF037982">
    <property type="entry name" value="Nramp_1"/>
    <property type="match status" value="2"/>
</dbReference>
<name>A0A6A8AF54_9HYPH</name>
<dbReference type="EMBL" id="WIXI01000047">
    <property type="protein sequence ID" value="MQY48390.1"/>
    <property type="molecule type" value="Genomic_DNA"/>
</dbReference>
<comment type="caution">
    <text evidence="6">The sequence shown here is derived from an EMBL/GenBank/DDBJ whole genome shotgun (WGS) entry which is preliminary data.</text>
</comment>
<evidence type="ECO:0000256" key="4">
    <source>
        <dbReference type="ARBA" id="ARBA00023136"/>
    </source>
</evidence>
<dbReference type="InterPro" id="IPR001046">
    <property type="entry name" value="NRAMP_fam"/>
</dbReference>
<feature type="transmembrane region" description="Helical" evidence="5">
    <location>
        <begin position="129"/>
        <end position="146"/>
    </location>
</feature>
<dbReference type="GO" id="GO:0005384">
    <property type="term" value="F:manganese ion transmembrane transporter activity"/>
    <property type="evidence" value="ECO:0007669"/>
    <property type="project" value="TreeGrafter"/>
</dbReference>
<feature type="transmembrane region" description="Helical" evidence="5">
    <location>
        <begin position="395"/>
        <end position="421"/>
    </location>
</feature>
<evidence type="ECO:0000313" key="7">
    <source>
        <dbReference type="Proteomes" id="UP000435138"/>
    </source>
</evidence>
<accession>A0A6A8AF54</accession>
<evidence type="ECO:0000256" key="3">
    <source>
        <dbReference type="ARBA" id="ARBA00022989"/>
    </source>
</evidence>
<keyword evidence="3 5" id="KW-1133">Transmembrane helix</keyword>
<keyword evidence="7" id="KW-1185">Reference proteome</keyword>
<protein>
    <submittedName>
        <fullName evidence="6">Divalent metal cation transporter</fullName>
    </submittedName>
</protein>
<organism evidence="6 7">
    <name type="scientific">Endobacterium cereale</name>
    <dbReference type="NCBI Taxonomy" id="2663029"/>
    <lineage>
        <taxon>Bacteria</taxon>
        <taxon>Pseudomonadati</taxon>
        <taxon>Pseudomonadota</taxon>
        <taxon>Alphaproteobacteria</taxon>
        <taxon>Hyphomicrobiales</taxon>
        <taxon>Rhizobiaceae</taxon>
        <taxon>Endobacterium</taxon>
    </lineage>
</organism>
<keyword evidence="4 5" id="KW-0472">Membrane</keyword>
<evidence type="ECO:0000256" key="1">
    <source>
        <dbReference type="ARBA" id="ARBA00004141"/>
    </source>
</evidence>